<evidence type="ECO:0000313" key="6">
    <source>
        <dbReference type="EMBL" id="MBD5772327.1"/>
    </source>
</evidence>
<organism evidence="6 7">
    <name type="scientific">Marinomonas colpomeniae</name>
    <dbReference type="NCBI Taxonomy" id="2774408"/>
    <lineage>
        <taxon>Bacteria</taxon>
        <taxon>Pseudomonadati</taxon>
        <taxon>Pseudomonadota</taxon>
        <taxon>Gammaproteobacteria</taxon>
        <taxon>Oceanospirillales</taxon>
        <taxon>Oceanospirillaceae</taxon>
        <taxon>Marinomonas</taxon>
    </lineage>
</organism>
<dbReference type="RefSeq" id="WP_191595710.1">
    <property type="nucleotide sequence ID" value="NZ_JACYFC010000005.1"/>
</dbReference>
<keyword evidence="3" id="KW-0238">DNA-binding</keyword>
<dbReference type="SUPFAM" id="SSF53850">
    <property type="entry name" value="Periplasmic binding protein-like II"/>
    <property type="match status" value="1"/>
</dbReference>
<dbReference type="CDD" id="cd05466">
    <property type="entry name" value="PBP2_LTTR_substrate"/>
    <property type="match status" value="1"/>
</dbReference>
<evidence type="ECO:0000256" key="1">
    <source>
        <dbReference type="ARBA" id="ARBA00009437"/>
    </source>
</evidence>
<dbReference type="InterPro" id="IPR036390">
    <property type="entry name" value="WH_DNA-bd_sf"/>
</dbReference>
<comment type="caution">
    <text evidence="6">The sequence shown here is derived from an EMBL/GenBank/DDBJ whole genome shotgun (WGS) entry which is preliminary data.</text>
</comment>
<dbReference type="PROSITE" id="PS50931">
    <property type="entry name" value="HTH_LYSR"/>
    <property type="match status" value="1"/>
</dbReference>
<evidence type="ECO:0000313" key="7">
    <source>
        <dbReference type="Proteomes" id="UP000604161"/>
    </source>
</evidence>
<name>A0ABR8P5A4_9GAMM</name>
<dbReference type="InterPro" id="IPR000847">
    <property type="entry name" value="LysR_HTH_N"/>
</dbReference>
<dbReference type="Pfam" id="PF03466">
    <property type="entry name" value="LysR_substrate"/>
    <property type="match status" value="1"/>
</dbReference>
<dbReference type="Gene3D" id="1.10.10.10">
    <property type="entry name" value="Winged helix-like DNA-binding domain superfamily/Winged helix DNA-binding domain"/>
    <property type="match status" value="1"/>
</dbReference>
<sequence>MINPLWLRTFCTLVDISHFTRTAEHLNMTQSGVSQQVRKLEDLLGQALLIRKGKQFTLTDAGERLYKEGGELLGRLSELEMSIGDDPAYEGSVRVVSPGSVGLKLYTQLLLLQKKYPKLVIDYRFASNHEVERLVAENKVDLGFMTRPSTLGDVHVKPIATEELLLITPHNIQSSSWKQLQTLGFIDHPDGAHHASLLLGANYVEFEHDEAFKRSGFCNQITLILDPVGSGLGFTVLPRHAVSAYGKPENIFIHQLATPVSETLYLARLRNKRLTNRQQTVIEVAEQCLM</sequence>
<evidence type="ECO:0000256" key="3">
    <source>
        <dbReference type="ARBA" id="ARBA00023125"/>
    </source>
</evidence>
<dbReference type="Proteomes" id="UP000604161">
    <property type="component" value="Unassembled WGS sequence"/>
</dbReference>
<gene>
    <name evidence="6" type="ORF">IF202_14905</name>
</gene>
<dbReference type="Gene3D" id="3.40.190.10">
    <property type="entry name" value="Periplasmic binding protein-like II"/>
    <property type="match status" value="2"/>
</dbReference>
<dbReference type="SUPFAM" id="SSF46785">
    <property type="entry name" value="Winged helix' DNA-binding domain"/>
    <property type="match status" value="1"/>
</dbReference>
<dbReference type="Pfam" id="PF00126">
    <property type="entry name" value="HTH_1"/>
    <property type="match status" value="1"/>
</dbReference>
<dbReference type="EMBL" id="JACYFC010000005">
    <property type="protein sequence ID" value="MBD5772327.1"/>
    <property type="molecule type" value="Genomic_DNA"/>
</dbReference>
<keyword evidence="7" id="KW-1185">Reference proteome</keyword>
<comment type="similarity">
    <text evidence="1">Belongs to the LysR transcriptional regulatory family.</text>
</comment>
<evidence type="ECO:0000256" key="2">
    <source>
        <dbReference type="ARBA" id="ARBA00023015"/>
    </source>
</evidence>
<protein>
    <submittedName>
        <fullName evidence="6">LysR family transcriptional regulator</fullName>
    </submittedName>
</protein>
<evidence type="ECO:0000259" key="5">
    <source>
        <dbReference type="PROSITE" id="PS50931"/>
    </source>
</evidence>
<feature type="domain" description="HTH lysR-type" evidence="5">
    <location>
        <begin position="2"/>
        <end position="59"/>
    </location>
</feature>
<dbReference type="InterPro" id="IPR036388">
    <property type="entry name" value="WH-like_DNA-bd_sf"/>
</dbReference>
<dbReference type="PRINTS" id="PR00039">
    <property type="entry name" value="HTHLYSR"/>
</dbReference>
<dbReference type="InterPro" id="IPR005119">
    <property type="entry name" value="LysR_subst-bd"/>
</dbReference>
<proteinExistence type="inferred from homology"/>
<dbReference type="PANTHER" id="PTHR30126">
    <property type="entry name" value="HTH-TYPE TRANSCRIPTIONAL REGULATOR"/>
    <property type="match status" value="1"/>
</dbReference>
<keyword evidence="4" id="KW-0804">Transcription</keyword>
<reference evidence="6 7" key="1">
    <citation type="submission" date="2020-09" db="EMBL/GenBank/DDBJ databases">
        <title>Marinomonas sp. nov., isolated from the cysticercosis algae of Qingdao, China.</title>
        <authorList>
            <person name="Sun X."/>
        </authorList>
    </citation>
    <scope>NUCLEOTIDE SEQUENCE [LARGE SCALE GENOMIC DNA]</scope>
    <source>
        <strain evidence="6 7">SM2066</strain>
    </source>
</reference>
<accession>A0ABR8P5A4</accession>
<evidence type="ECO:0000256" key="4">
    <source>
        <dbReference type="ARBA" id="ARBA00023163"/>
    </source>
</evidence>
<dbReference type="PANTHER" id="PTHR30126:SF99">
    <property type="entry name" value="TRANSCRIPTIONAL REGULATOR LYSR FAMILY"/>
    <property type="match status" value="1"/>
</dbReference>
<keyword evidence="2" id="KW-0805">Transcription regulation</keyword>